<evidence type="ECO:0000313" key="5">
    <source>
        <dbReference type="Proteomes" id="UP001517376"/>
    </source>
</evidence>
<protein>
    <submittedName>
        <fullName evidence="4">DUF2726 domain-containing protein</fullName>
    </submittedName>
</protein>
<sequence>MMNDISFSDALALLAITAVIAHALYLHLRPRRRRRRSHQGREQFSHWEGKATPRLRAVPDSAPLPPPPAPDLRDPAQQLHAIARVTFEPTPLLNRQEARLLPLLESITRDLRTGHRVMAQTSLGELIRPKPDSATEADRSAAFASINAKRLDFAIIDRGGRLAVAVEYQGEGHHQGNAFLRDAIKREVLRRAGIPLIEVEPDFDAAHLRRRLTGHLAPPQGASVTPLDSRRS</sequence>
<evidence type="ECO:0000259" key="3">
    <source>
        <dbReference type="Pfam" id="PF10881"/>
    </source>
</evidence>
<comment type="caution">
    <text evidence="4">The sequence shown here is derived from an EMBL/GenBank/DDBJ whole genome shotgun (WGS) entry which is preliminary data.</text>
</comment>
<evidence type="ECO:0000256" key="1">
    <source>
        <dbReference type="SAM" id="MobiDB-lite"/>
    </source>
</evidence>
<keyword evidence="2" id="KW-0472">Membrane</keyword>
<dbReference type="EMBL" id="JAAATW010000003">
    <property type="protein sequence ID" value="NBE08698.1"/>
    <property type="molecule type" value="Genomic_DNA"/>
</dbReference>
<organism evidence="4 5">
    <name type="scientific">Paragemmobacter ruber</name>
    <dbReference type="NCBI Taxonomy" id="1985673"/>
    <lineage>
        <taxon>Bacteria</taxon>
        <taxon>Pseudomonadati</taxon>
        <taxon>Pseudomonadota</taxon>
        <taxon>Alphaproteobacteria</taxon>
        <taxon>Rhodobacterales</taxon>
        <taxon>Paracoccaceae</taxon>
        <taxon>Paragemmobacter</taxon>
    </lineage>
</organism>
<accession>A0ABW9Y7Y9</accession>
<proteinExistence type="predicted"/>
<keyword evidence="2" id="KW-0812">Transmembrane</keyword>
<dbReference type="RefSeq" id="WP_161767745.1">
    <property type="nucleotide sequence ID" value="NZ_JAAATW010000003.1"/>
</dbReference>
<evidence type="ECO:0000256" key="2">
    <source>
        <dbReference type="SAM" id="Phobius"/>
    </source>
</evidence>
<dbReference type="InterPro" id="IPR024402">
    <property type="entry name" value="DUF2726"/>
</dbReference>
<keyword evidence="2" id="KW-1133">Transmembrane helix</keyword>
<reference evidence="5" key="1">
    <citation type="submission" date="2020-01" db="EMBL/GenBank/DDBJ databases">
        <title>Sphingomonas sp. strain CSW-10.</title>
        <authorList>
            <person name="Chen W.-M."/>
        </authorList>
    </citation>
    <scope>NUCLEOTIDE SEQUENCE [LARGE SCALE GENOMIC DNA]</scope>
    <source>
        <strain evidence="5">CCP-1</strain>
    </source>
</reference>
<feature type="region of interest" description="Disordered" evidence="1">
    <location>
        <begin position="32"/>
        <end position="74"/>
    </location>
</feature>
<keyword evidence="5" id="KW-1185">Reference proteome</keyword>
<feature type="transmembrane region" description="Helical" evidence="2">
    <location>
        <begin position="6"/>
        <end position="28"/>
    </location>
</feature>
<evidence type="ECO:0000313" key="4">
    <source>
        <dbReference type="EMBL" id="NBE08698.1"/>
    </source>
</evidence>
<gene>
    <name evidence="4" type="ORF">GU920_14245</name>
</gene>
<feature type="domain" description="DUF2726" evidence="3">
    <location>
        <begin position="91"/>
        <end position="209"/>
    </location>
</feature>
<name>A0ABW9Y7Y9_9RHOB</name>
<feature type="compositionally biased region" description="Basic and acidic residues" evidence="1">
    <location>
        <begin position="39"/>
        <end position="51"/>
    </location>
</feature>
<dbReference type="Pfam" id="PF10881">
    <property type="entry name" value="DUF2726"/>
    <property type="match status" value="1"/>
</dbReference>
<dbReference type="Proteomes" id="UP001517376">
    <property type="component" value="Unassembled WGS sequence"/>
</dbReference>